<gene>
    <name evidence="2" type="ORF">NDU88_004280</name>
</gene>
<reference evidence="2" key="1">
    <citation type="journal article" date="2022" name="bioRxiv">
        <title>Sequencing and chromosome-scale assembly of the giantPleurodeles waltlgenome.</title>
        <authorList>
            <person name="Brown T."/>
            <person name="Elewa A."/>
            <person name="Iarovenko S."/>
            <person name="Subramanian E."/>
            <person name="Araus A.J."/>
            <person name="Petzold A."/>
            <person name="Susuki M."/>
            <person name="Suzuki K.-i.T."/>
            <person name="Hayashi T."/>
            <person name="Toyoda A."/>
            <person name="Oliveira C."/>
            <person name="Osipova E."/>
            <person name="Leigh N.D."/>
            <person name="Simon A."/>
            <person name="Yun M.H."/>
        </authorList>
    </citation>
    <scope>NUCLEOTIDE SEQUENCE</scope>
    <source>
        <strain evidence="2">20211129_DDA</strain>
        <tissue evidence="2">Liver</tissue>
    </source>
</reference>
<feature type="compositionally biased region" description="Acidic residues" evidence="1">
    <location>
        <begin position="139"/>
        <end position="151"/>
    </location>
</feature>
<accession>A0AAV7QFN4</accession>
<protein>
    <submittedName>
        <fullName evidence="2">Uncharacterized protein</fullName>
    </submittedName>
</protein>
<comment type="caution">
    <text evidence="2">The sequence shown here is derived from an EMBL/GenBank/DDBJ whole genome shotgun (WGS) entry which is preliminary data.</text>
</comment>
<feature type="region of interest" description="Disordered" evidence="1">
    <location>
        <begin position="62"/>
        <end position="105"/>
    </location>
</feature>
<name>A0AAV7QFN4_PLEWA</name>
<proteinExistence type="predicted"/>
<sequence length="313" mass="34611">MDPDGSPLMADINEDEETFKQDLNMFIQTSVKHALKASMYEMSKNIENTVMSLVSNSLAHSAGEGRKHKLTATKSGKGVQLDSEPTSQQTEDLIPPRPPTKEGNIIKKPVSHLKCKSKTKHISAPKKIVISKILDTDDDDMDDLSQSDNPDDVFPPSSPPPKRSKLSSNDPSPCVVDSEGVPMFDPSLIQHPNSAEWLPLDHVGDYISSRLRLPLDKQTRSKLKSECPRPSLDSNITATPSIDQSLISFFTKFGKDPRKGVDKAWTTCQDKLLDVVGPLTRIFDLAETARLEDSPRFSKSLLFLGKCQFGNHS</sequence>
<evidence type="ECO:0000313" key="2">
    <source>
        <dbReference type="EMBL" id="KAJ1137884.1"/>
    </source>
</evidence>
<dbReference type="AlphaFoldDB" id="A0AAV7QFN4"/>
<keyword evidence="3" id="KW-1185">Reference proteome</keyword>
<evidence type="ECO:0000256" key="1">
    <source>
        <dbReference type="SAM" id="MobiDB-lite"/>
    </source>
</evidence>
<feature type="region of interest" description="Disordered" evidence="1">
    <location>
        <begin position="139"/>
        <end position="178"/>
    </location>
</feature>
<dbReference type="Proteomes" id="UP001066276">
    <property type="component" value="Chromosome 6"/>
</dbReference>
<dbReference type="EMBL" id="JANPWB010000010">
    <property type="protein sequence ID" value="KAJ1137884.1"/>
    <property type="molecule type" value="Genomic_DNA"/>
</dbReference>
<organism evidence="2 3">
    <name type="scientific">Pleurodeles waltl</name>
    <name type="common">Iberian ribbed newt</name>
    <dbReference type="NCBI Taxonomy" id="8319"/>
    <lineage>
        <taxon>Eukaryota</taxon>
        <taxon>Metazoa</taxon>
        <taxon>Chordata</taxon>
        <taxon>Craniata</taxon>
        <taxon>Vertebrata</taxon>
        <taxon>Euteleostomi</taxon>
        <taxon>Amphibia</taxon>
        <taxon>Batrachia</taxon>
        <taxon>Caudata</taxon>
        <taxon>Salamandroidea</taxon>
        <taxon>Salamandridae</taxon>
        <taxon>Pleurodelinae</taxon>
        <taxon>Pleurodeles</taxon>
    </lineage>
</organism>
<evidence type="ECO:0000313" key="3">
    <source>
        <dbReference type="Proteomes" id="UP001066276"/>
    </source>
</evidence>